<reference evidence="2 3" key="1">
    <citation type="journal article" date="2019" name="Microbiol. Resour. Announc.">
        <title>Draft Genome Sequence of the Most Traditional epsilon-Poly-l-Lysine Producer, Streptomyces albulus NBRC14147.</title>
        <authorList>
            <person name="Yamanaka K."/>
            <person name="Hamano Y."/>
        </authorList>
    </citation>
    <scope>NUCLEOTIDE SEQUENCE [LARGE SCALE GENOMIC DNA]</scope>
    <source>
        <strain evidence="2 3">NBRC 14147</strain>
    </source>
</reference>
<dbReference type="Proteomes" id="UP000288351">
    <property type="component" value="Unassembled WGS sequence"/>
</dbReference>
<dbReference type="EMBL" id="BHXC01000006">
    <property type="protein sequence ID" value="GCB89199.1"/>
    <property type="molecule type" value="Genomic_DNA"/>
</dbReference>
<organism evidence="2 3">
    <name type="scientific">Streptomyces noursei</name>
    <name type="common">Streptomyces albulus</name>
    <dbReference type="NCBI Taxonomy" id="1971"/>
    <lineage>
        <taxon>Bacteria</taxon>
        <taxon>Bacillati</taxon>
        <taxon>Actinomycetota</taxon>
        <taxon>Actinomycetes</taxon>
        <taxon>Kitasatosporales</taxon>
        <taxon>Streptomycetaceae</taxon>
        <taxon>Streptomyces</taxon>
    </lineage>
</organism>
<evidence type="ECO:0008006" key="4">
    <source>
        <dbReference type="Google" id="ProtNLM"/>
    </source>
</evidence>
<dbReference type="AlphaFoldDB" id="A0A401QUW0"/>
<evidence type="ECO:0000313" key="3">
    <source>
        <dbReference type="Proteomes" id="UP000288351"/>
    </source>
</evidence>
<proteinExistence type="predicted"/>
<gene>
    <name evidence="2" type="ORF">SALB_01873</name>
</gene>
<protein>
    <recommendedName>
        <fullName evidence="4">RapA2 cadherin-like domain-containing protein</fullName>
    </recommendedName>
</protein>
<name>A0A401QUW0_STRNR</name>
<sequence>MSVVTGPTHGIRTLNPDGSFSYQPGSACVGSDSFTYKATDGTDDSHVAAVTISVSAGCHGLAATIIGDGAVNGTSGADAIVTGGSCEAVVEVPWPSSRLRRLPMSGRRASRDRRSRRCNRRSRLAGRRAAATWMPRGG</sequence>
<feature type="region of interest" description="Disordered" evidence="1">
    <location>
        <begin position="101"/>
        <end position="138"/>
    </location>
</feature>
<evidence type="ECO:0000313" key="2">
    <source>
        <dbReference type="EMBL" id="GCB89199.1"/>
    </source>
</evidence>
<comment type="caution">
    <text evidence="2">The sequence shown here is derived from an EMBL/GenBank/DDBJ whole genome shotgun (WGS) entry which is preliminary data.</text>
</comment>
<dbReference type="Gene3D" id="2.60.40.2810">
    <property type="match status" value="1"/>
</dbReference>
<evidence type="ECO:0000256" key="1">
    <source>
        <dbReference type="SAM" id="MobiDB-lite"/>
    </source>
</evidence>
<feature type="compositionally biased region" description="Basic residues" evidence="1">
    <location>
        <begin position="108"/>
        <end position="126"/>
    </location>
</feature>
<accession>A0A401QUW0</accession>
<dbReference type="Pfam" id="PF17963">
    <property type="entry name" value="Big_9"/>
    <property type="match status" value="1"/>
</dbReference>